<keyword evidence="3" id="KW-1185">Reference proteome</keyword>
<keyword evidence="1" id="KW-0732">Signal</keyword>
<evidence type="ECO:0000313" key="2">
    <source>
        <dbReference type="EMBL" id="NJC28262.1"/>
    </source>
</evidence>
<organism evidence="2 3">
    <name type="scientific">Neolewinella antarctica</name>
    <dbReference type="NCBI Taxonomy" id="442734"/>
    <lineage>
        <taxon>Bacteria</taxon>
        <taxon>Pseudomonadati</taxon>
        <taxon>Bacteroidota</taxon>
        <taxon>Saprospiria</taxon>
        <taxon>Saprospirales</taxon>
        <taxon>Lewinellaceae</taxon>
        <taxon>Neolewinella</taxon>
    </lineage>
</organism>
<dbReference type="EMBL" id="JAATJH010000009">
    <property type="protein sequence ID" value="NJC28262.1"/>
    <property type="molecule type" value="Genomic_DNA"/>
</dbReference>
<feature type="chain" id="PRO_5047032906" evidence="1">
    <location>
        <begin position="20"/>
        <end position="183"/>
    </location>
</feature>
<accession>A0ABX0XHQ8</accession>
<evidence type="ECO:0000256" key="1">
    <source>
        <dbReference type="SAM" id="SignalP"/>
    </source>
</evidence>
<evidence type="ECO:0000313" key="3">
    <source>
        <dbReference type="Proteomes" id="UP000770785"/>
    </source>
</evidence>
<name>A0ABX0XHQ8_9BACT</name>
<comment type="caution">
    <text evidence="2">The sequence shown here is derived from an EMBL/GenBank/DDBJ whole genome shotgun (WGS) entry which is preliminary data.</text>
</comment>
<reference evidence="2 3" key="1">
    <citation type="submission" date="2020-03" db="EMBL/GenBank/DDBJ databases">
        <title>Genomic Encyclopedia of Type Strains, Phase IV (KMG-IV): sequencing the most valuable type-strain genomes for metagenomic binning, comparative biology and taxonomic classification.</title>
        <authorList>
            <person name="Goeker M."/>
        </authorList>
    </citation>
    <scope>NUCLEOTIDE SEQUENCE [LARGE SCALE GENOMIC DNA]</scope>
    <source>
        <strain evidence="2 3">DSM 105096</strain>
    </source>
</reference>
<protein>
    <submittedName>
        <fullName evidence="2">Uncharacterized protein</fullName>
    </submittedName>
</protein>
<feature type="signal peptide" evidence="1">
    <location>
        <begin position="1"/>
        <end position="19"/>
    </location>
</feature>
<dbReference type="Proteomes" id="UP000770785">
    <property type="component" value="Unassembled WGS sequence"/>
</dbReference>
<proteinExistence type="predicted"/>
<gene>
    <name evidence="2" type="ORF">GGR27_003783</name>
</gene>
<sequence>MKSLILFGAIFLFNVSVSAQVDSTNYWKSFENFWADSTCMGDQISTIIYRSYSGESLFDLANEKPVFKEIEWILSIVVGNDGTIGNIETHFLNPEQEVVIDREALLDSLSVQTWPVCKIPYASQTGGWQIYVPMIHLYGPTFTRSSSRLARNLVSGAMQTKIRSLKTEHPYVLCPAITSTFSI</sequence>